<feature type="region of interest" description="Disordered" evidence="6">
    <location>
        <begin position="1023"/>
        <end position="1066"/>
    </location>
</feature>
<dbReference type="GO" id="GO:0005085">
    <property type="term" value="F:guanyl-nucleotide exchange factor activity"/>
    <property type="evidence" value="ECO:0007669"/>
    <property type="project" value="InterPro"/>
</dbReference>
<dbReference type="EMBL" id="OV121138">
    <property type="protein sequence ID" value="CAH0560214.1"/>
    <property type="molecule type" value="Genomic_DNA"/>
</dbReference>
<dbReference type="InterPro" id="IPR037213">
    <property type="entry name" value="Run_dom_sf"/>
</dbReference>
<evidence type="ECO:0008006" key="12">
    <source>
        <dbReference type="Google" id="ProtNLM"/>
    </source>
</evidence>
<proteinExistence type="inferred from homology"/>
<evidence type="ECO:0000313" key="11">
    <source>
        <dbReference type="Proteomes" id="UP001154078"/>
    </source>
</evidence>
<feature type="domain" description="PLAT" evidence="7">
    <location>
        <begin position="915"/>
        <end position="1021"/>
    </location>
</feature>
<evidence type="ECO:0000313" key="10">
    <source>
        <dbReference type="EMBL" id="CAH0560214.1"/>
    </source>
</evidence>
<reference evidence="10" key="1">
    <citation type="submission" date="2021-12" db="EMBL/GenBank/DDBJ databases">
        <authorList>
            <person name="King R."/>
        </authorList>
    </citation>
    <scope>NUCLEOTIDE SEQUENCE</scope>
</reference>
<dbReference type="Gene3D" id="3.40.50.11500">
    <property type="match status" value="1"/>
</dbReference>
<dbReference type="SUPFAM" id="SSF140741">
    <property type="entry name" value="RUN domain-like"/>
    <property type="match status" value="2"/>
</dbReference>
<feature type="domain" description="RUN" evidence="9">
    <location>
        <begin position="741"/>
        <end position="911"/>
    </location>
</feature>
<evidence type="ECO:0000256" key="6">
    <source>
        <dbReference type="SAM" id="MobiDB-lite"/>
    </source>
</evidence>
<feature type="compositionally biased region" description="Polar residues" evidence="6">
    <location>
        <begin position="409"/>
        <end position="423"/>
    </location>
</feature>
<comment type="subcellular location">
    <subcellularLocation>
        <location evidence="1">Membrane</location>
    </subcellularLocation>
</comment>
<keyword evidence="4" id="KW-0472">Membrane</keyword>
<evidence type="ECO:0000259" key="7">
    <source>
        <dbReference type="PROSITE" id="PS50095"/>
    </source>
</evidence>
<dbReference type="InterPro" id="IPR004012">
    <property type="entry name" value="Run_dom"/>
</dbReference>
<sequence>MKTFADYFVICGLDFNSGLETEKFGDENPNVSPLECSYKAKVLAHYPENVEGNPFDCHAVSMLSLPGGLRFRTQKHSVTNAPNFHSFLITREDGKKTYGFSLIFYEEVKNRDICIAMQTLQAMYVTELSSNLKSRTVQNIQNQTPQSRSLPRHFKLSTPNLNGTPLMYYDIIKDKLFVSKSIGITCQKPFVNAAKIFLENLFRIVPKKLTANFESLSLESYVYNLLYEVEMPSPGKSILVHLPPSDPHLPPYNAVLQNPSETVELPHMDFSLRLMFTWLGVDVVLQLFTCLLLENQVLLRSTDCERLMVVSEGITSLLFPFVWPHVYVPILPANLHHFLDAPVPFVMGLYASSENIKVASEASLCFIDVDKCKVQLPEEMVTFPHLDAFKSELFSILDKHGVHIPNSEAYRNTQESSARSNTLPLRPQNRRKLSVHDTLDIERPPSPPGSARSEALQRIADIVRRTGVALDQKESAQPTDSYMEDLKLNNSIREIFLNRFVHIFQSYENFVIFPNQAKEDWLANRDSMQNFDKASFLSDQPEHDRLFLWRFIESQMFATLIDNKILSAWGDADANLKIFDHRIKLLKQRYGGENLLRALSYEPCTISIETQKMIERRFLNPDFESPAPREILNSRPPFSRHFPLLDKEVLNRTSSVQSKGSIPRANAYKKSLPLSYKQNVTEKHKNQEDVSPALIAQANWKFVEKLLKDCKSKTKRMLLAKLNAEGVTLSSNSSTDNALAVEENTLVASLCDFLERVWSHGLQNKMGKSALWSHLLAYLEKYQHMAKLEKKLINNDMAKMNLGSENWGTLDNKNLRTDLPPLPNSLITDISNVQMSDVRTGIGMARAWVRLALEKKQLSKHFRTILSDQTLLRNMYKRSAFLRSEEEREQFLYHLLSLNAVDYFCFTSTYPTTIIPYRIVIVPTKRGTTSSANVWVVLSGTLSETRKVQVPKSTLNFEYKHQNIGVLTTLRIGHDNSGMYAKWQIEHVLVRNDITGQVYKFPCGRWLGRGVDDDSTERLLVGSLSTKKEETQEPVVTSGSWGRNLGRSSPRSRSPGPPPRQELKPSQIQHMLGDCVNNIVKWHYRRSSERHTTLTALLCSENGLVLCLENVFLLGFKSAKLFVGKHYLWDYFVKVKEYFEMDLMEQCNGSRSSSLDRNHQETVAVWRCYCHLIDEMTNTSKNLGKDGKFQLFICLSVREHLLHRMLVPMSMCRVTQEMYDENSFLRNRGLLTFLRQILMPLDELDVVLENSVTHGIKSPSSNN</sequence>
<dbReference type="Gene3D" id="1.20.58.900">
    <property type="match status" value="2"/>
</dbReference>
<dbReference type="CDD" id="cd17677">
    <property type="entry name" value="RUN1_DENND5"/>
    <property type="match status" value="1"/>
</dbReference>
<dbReference type="InterPro" id="IPR047278">
    <property type="entry name" value="DEN5A/B"/>
</dbReference>
<dbReference type="Gene3D" id="2.60.60.20">
    <property type="entry name" value="PLAT/LH2 domain"/>
    <property type="match status" value="1"/>
</dbReference>
<evidence type="ECO:0000256" key="1">
    <source>
        <dbReference type="ARBA" id="ARBA00004370"/>
    </source>
</evidence>
<evidence type="ECO:0000256" key="3">
    <source>
        <dbReference type="ARBA" id="ARBA00022737"/>
    </source>
</evidence>
<dbReference type="PANTHER" id="PTHR46070:SF1">
    <property type="entry name" value="PINSTRIPE, ISOFORM A"/>
    <property type="match status" value="1"/>
</dbReference>
<dbReference type="GO" id="GO:0016020">
    <property type="term" value="C:membrane"/>
    <property type="evidence" value="ECO:0007669"/>
    <property type="project" value="UniProtKB-SubCell"/>
</dbReference>
<dbReference type="PROSITE" id="PS50095">
    <property type="entry name" value="PLAT"/>
    <property type="match status" value="1"/>
</dbReference>
<evidence type="ECO:0000256" key="4">
    <source>
        <dbReference type="ARBA" id="ARBA00023136"/>
    </source>
</evidence>
<feature type="domain" description="UDENN" evidence="8">
    <location>
        <begin position="22"/>
        <end position="571"/>
    </location>
</feature>
<dbReference type="InterPro" id="IPR001024">
    <property type="entry name" value="PLAT/LH2_dom"/>
</dbReference>
<gene>
    <name evidence="10" type="ORF">MELIAE_LOCUS10003</name>
</gene>
<name>A0A9P0BAK0_BRAAE</name>
<dbReference type="Pfam" id="PF03455">
    <property type="entry name" value="dDENN"/>
    <property type="match status" value="1"/>
</dbReference>
<dbReference type="InterPro" id="IPR037516">
    <property type="entry name" value="Tripartite_DENN"/>
</dbReference>
<dbReference type="SMART" id="SM00593">
    <property type="entry name" value="RUN"/>
    <property type="match status" value="2"/>
</dbReference>
<protein>
    <recommendedName>
        <fullName evidence="12">DENN domain-containing protein 5B</fullName>
    </recommendedName>
</protein>
<organism evidence="10 11">
    <name type="scientific">Brassicogethes aeneus</name>
    <name type="common">Rape pollen beetle</name>
    <name type="synonym">Meligethes aeneus</name>
    <dbReference type="NCBI Taxonomy" id="1431903"/>
    <lineage>
        <taxon>Eukaryota</taxon>
        <taxon>Metazoa</taxon>
        <taxon>Ecdysozoa</taxon>
        <taxon>Arthropoda</taxon>
        <taxon>Hexapoda</taxon>
        <taxon>Insecta</taxon>
        <taxon>Pterygota</taxon>
        <taxon>Neoptera</taxon>
        <taxon>Endopterygota</taxon>
        <taxon>Coleoptera</taxon>
        <taxon>Polyphaga</taxon>
        <taxon>Cucujiformia</taxon>
        <taxon>Nitidulidae</taxon>
        <taxon>Meligethinae</taxon>
        <taxon>Brassicogethes</taxon>
    </lineage>
</organism>
<accession>A0A9P0BAK0</accession>
<dbReference type="GO" id="GO:0031267">
    <property type="term" value="F:small GTPase binding"/>
    <property type="evidence" value="ECO:0007669"/>
    <property type="project" value="InterPro"/>
</dbReference>
<comment type="caution">
    <text evidence="5">Lacks conserved residue(s) required for the propagation of feature annotation.</text>
</comment>
<dbReference type="PROSITE" id="PS50211">
    <property type="entry name" value="DENN"/>
    <property type="match status" value="1"/>
</dbReference>
<dbReference type="CDD" id="cd17678">
    <property type="entry name" value="RUN2_DENND5"/>
    <property type="match status" value="1"/>
</dbReference>
<feature type="region of interest" description="Disordered" evidence="6">
    <location>
        <begin position="434"/>
        <end position="453"/>
    </location>
</feature>
<dbReference type="InterPro" id="IPR036392">
    <property type="entry name" value="PLAT/LH2_dom_sf"/>
</dbReference>
<evidence type="ECO:0000256" key="2">
    <source>
        <dbReference type="ARBA" id="ARBA00006664"/>
    </source>
</evidence>
<feature type="region of interest" description="Disordered" evidence="6">
    <location>
        <begin position="409"/>
        <end position="429"/>
    </location>
</feature>
<dbReference type="SUPFAM" id="SSF49723">
    <property type="entry name" value="Lipase/lipooxygenase domain (PLAT/LH2 domain)"/>
    <property type="match status" value="1"/>
</dbReference>
<feature type="domain" description="RUN" evidence="9">
    <location>
        <begin position="1095"/>
        <end position="1253"/>
    </location>
</feature>
<evidence type="ECO:0000256" key="5">
    <source>
        <dbReference type="PROSITE-ProRule" id="PRU00152"/>
    </source>
</evidence>
<dbReference type="InterPro" id="IPR005112">
    <property type="entry name" value="dDENN_dom"/>
</dbReference>
<dbReference type="InterPro" id="IPR001194">
    <property type="entry name" value="cDENN_dom"/>
</dbReference>
<dbReference type="OrthoDB" id="6019893at2759"/>
<dbReference type="SMART" id="SM00799">
    <property type="entry name" value="DENN"/>
    <property type="match status" value="1"/>
</dbReference>
<dbReference type="Pfam" id="PF02141">
    <property type="entry name" value="DENN"/>
    <property type="match status" value="1"/>
</dbReference>
<dbReference type="Pfam" id="PF03456">
    <property type="entry name" value="uDENN"/>
    <property type="match status" value="1"/>
</dbReference>
<dbReference type="Pfam" id="PF02759">
    <property type="entry name" value="RUN"/>
    <property type="match status" value="2"/>
</dbReference>
<dbReference type="AlphaFoldDB" id="A0A9P0BAK0"/>
<dbReference type="PANTHER" id="PTHR46070">
    <property type="entry name" value="PINSTRIPE, ISOFORM A"/>
    <property type="match status" value="1"/>
</dbReference>
<keyword evidence="11" id="KW-1185">Reference proteome</keyword>
<dbReference type="Pfam" id="PF01477">
    <property type="entry name" value="PLAT"/>
    <property type="match status" value="1"/>
</dbReference>
<dbReference type="SMART" id="SM00800">
    <property type="entry name" value="uDENN"/>
    <property type="match status" value="1"/>
</dbReference>
<dbReference type="Gene3D" id="3.30.450.200">
    <property type="match status" value="1"/>
</dbReference>
<dbReference type="SMART" id="SM00801">
    <property type="entry name" value="dDENN"/>
    <property type="match status" value="1"/>
</dbReference>
<dbReference type="InterPro" id="IPR005113">
    <property type="entry name" value="uDENN_dom"/>
</dbReference>
<comment type="similarity">
    <text evidence="2">Belongs to the RAB6IP1 family.</text>
</comment>
<dbReference type="PROSITE" id="PS50826">
    <property type="entry name" value="RUN"/>
    <property type="match status" value="2"/>
</dbReference>
<dbReference type="InterPro" id="IPR043153">
    <property type="entry name" value="DENN_C"/>
</dbReference>
<keyword evidence="3" id="KW-0677">Repeat</keyword>
<evidence type="ECO:0000259" key="9">
    <source>
        <dbReference type="PROSITE" id="PS50826"/>
    </source>
</evidence>
<dbReference type="Proteomes" id="UP001154078">
    <property type="component" value="Chromosome 7"/>
</dbReference>
<feature type="compositionally biased region" description="Basic and acidic residues" evidence="6">
    <location>
        <begin position="434"/>
        <end position="443"/>
    </location>
</feature>
<evidence type="ECO:0000259" key="8">
    <source>
        <dbReference type="PROSITE" id="PS50211"/>
    </source>
</evidence>